<reference evidence="1 2" key="1">
    <citation type="journal article" date="2016" name="PLoS ONE">
        <title>Sequence Assembly of Yarrowia lipolytica Strain W29/CLIB89 Shows Transposable Element Diversity.</title>
        <authorList>
            <person name="Magnan C."/>
            <person name="Yu J."/>
            <person name="Chang I."/>
            <person name="Jahn E."/>
            <person name="Kanomata Y."/>
            <person name="Wu J."/>
            <person name="Zeller M."/>
            <person name="Oakes M."/>
            <person name="Baldi P."/>
            <person name="Sandmeyer S."/>
        </authorList>
    </citation>
    <scope>NUCLEOTIDE SEQUENCE [LARGE SCALE GENOMIC DNA]</scope>
    <source>
        <strain evidence="2">CLIB89(W29)</strain>
    </source>
</reference>
<dbReference type="VEuPathDB" id="FungiDB:YALI1_D27765g"/>
<name>A0A1D8NFN7_YARLL</name>
<accession>A0A1D8NFN7</accession>
<dbReference type="AlphaFoldDB" id="A0A1D8NFN7"/>
<protein>
    <submittedName>
        <fullName evidence="1">Uncharacterized protein</fullName>
    </submittedName>
</protein>
<organism evidence="1 2">
    <name type="scientific">Yarrowia lipolytica</name>
    <name type="common">Candida lipolytica</name>
    <dbReference type="NCBI Taxonomy" id="4952"/>
    <lineage>
        <taxon>Eukaryota</taxon>
        <taxon>Fungi</taxon>
        <taxon>Dikarya</taxon>
        <taxon>Ascomycota</taxon>
        <taxon>Saccharomycotina</taxon>
        <taxon>Dipodascomycetes</taxon>
        <taxon>Dipodascales</taxon>
        <taxon>Dipodascales incertae sedis</taxon>
        <taxon>Yarrowia</taxon>
    </lineage>
</organism>
<evidence type="ECO:0000313" key="1">
    <source>
        <dbReference type="EMBL" id="AOW04437.1"/>
    </source>
</evidence>
<proteinExistence type="predicted"/>
<dbReference type="GeneID" id="94583420"/>
<gene>
    <name evidence="1" type="ORF">YALI1_D27765g</name>
</gene>
<sequence length="85" mass="9822">MTISILLYVVNPLSTGFFDIISLVSSSLYRVDNVKSRFRIKTAGKEEKIYAKSQATRLHVFETKKYHIYIDGVLLQHILNTHLTH</sequence>
<dbReference type="Proteomes" id="UP000182444">
    <property type="component" value="Chromosome 1D"/>
</dbReference>
<dbReference type="EMBL" id="CP017556">
    <property type="protein sequence ID" value="AOW04437.1"/>
    <property type="molecule type" value="Genomic_DNA"/>
</dbReference>
<dbReference type="RefSeq" id="XP_068138908.1">
    <property type="nucleotide sequence ID" value="XM_068282807.1"/>
</dbReference>
<evidence type="ECO:0000313" key="2">
    <source>
        <dbReference type="Proteomes" id="UP000182444"/>
    </source>
</evidence>